<dbReference type="RefSeq" id="WP_173711447.1">
    <property type="nucleotide sequence ID" value="NZ_JABSWW010000001.1"/>
</dbReference>
<evidence type="ECO:0000256" key="1">
    <source>
        <dbReference type="SAM" id="Coils"/>
    </source>
</evidence>
<dbReference type="GO" id="GO:0000428">
    <property type="term" value="C:DNA-directed RNA polymerase complex"/>
    <property type="evidence" value="ECO:0007669"/>
    <property type="project" value="UniProtKB-KW"/>
</dbReference>
<proteinExistence type="predicted"/>
<dbReference type="InterPro" id="IPR036388">
    <property type="entry name" value="WH-like_DNA-bd_sf"/>
</dbReference>
<dbReference type="Gene3D" id="1.10.10.10">
    <property type="entry name" value="Winged helix-like DNA-binding domain superfamily/Winged helix DNA-binding domain"/>
    <property type="match status" value="1"/>
</dbReference>
<protein>
    <submittedName>
        <fullName evidence="2">DNA-directed RNA polymerase specialized sigma subunit</fullName>
    </submittedName>
</protein>
<dbReference type="EMBL" id="JABSWW010000001">
    <property type="protein sequence ID" value="NRT90109.1"/>
    <property type="molecule type" value="Genomic_DNA"/>
</dbReference>
<dbReference type="Proteomes" id="UP001193748">
    <property type="component" value="Unassembled WGS sequence"/>
</dbReference>
<keyword evidence="1" id="KW-0175">Coiled coil</keyword>
<reference evidence="2" key="1">
    <citation type="submission" date="2020-05" db="EMBL/GenBank/DDBJ databases">
        <authorList>
            <person name="Brown S."/>
            <person name="Huntemann M."/>
            <person name="Clum A."/>
            <person name="Spunde A."/>
            <person name="Palaniappan K."/>
            <person name="Ritter S."/>
            <person name="Mikhailova N."/>
            <person name="Chen I.-M."/>
            <person name="Stamatis D."/>
            <person name="Reddy T."/>
            <person name="O'Malley R."/>
            <person name="Daum C."/>
            <person name="Shapiro N."/>
            <person name="Ivanova N."/>
            <person name="Kyrpides N."/>
            <person name="Woyke T."/>
        </authorList>
    </citation>
    <scope>NUCLEOTIDE SEQUENCE</scope>
    <source>
        <strain evidence="2">DJ080</strain>
    </source>
</reference>
<organism evidence="2 3">
    <name type="scientific">Clostridium beijerinckii</name>
    <name type="common">Clostridium MP</name>
    <dbReference type="NCBI Taxonomy" id="1520"/>
    <lineage>
        <taxon>Bacteria</taxon>
        <taxon>Bacillati</taxon>
        <taxon>Bacillota</taxon>
        <taxon>Clostridia</taxon>
        <taxon>Eubacteriales</taxon>
        <taxon>Clostridiaceae</taxon>
        <taxon>Clostridium</taxon>
    </lineage>
</organism>
<sequence>MGEIKNQFELYRERICKIDNKNIEIENLIINGIEEDDERIKKLKLDIKRLELENRKIDNILRLLPEKDYKVISLIYIQGKEKKKVARELDRSKRQIDYSINKALRTISKGFIE</sequence>
<dbReference type="SUPFAM" id="SSF88659">
    <property type="entry name" value="Sigma3 and sigma4 domains of RNA polymerase sigma factors"/>
    <property type="match status" value="1"/>
</dbReference>
<evidence type="ECO:0000313" key="2">
    <source>
        <dbReference type="EMBL" id="NRT90109.1"/>
    </source>
</evidence>
<keyword evidence="2" id="KW-0804">Transcription</keyword>
<name>A0AAX0B4G4_CLOBE</name>
<comment type="caution">
    <text evidence="2">The sequence shown here is derived from an EMBL/GenBank/DDBJ whole genome shotgun (WGS) entry which is preliminary data.</text>
</comment>
<accession>A0AAX0B4G4</accession>
<dbReference type="InterPro" id="IPR013324">
    <property type="entry name" value="RNA_pol_sigma_r3/r4-like"/>
</dbReference>
<dbReference type="AlphaFoldDB" id="A0AAX0B4G4"/>
<gene>
    <name evidence="2" type="ORF">B0H41_003788</name>
</gene>
<reference evidence="2" key="2">
    <citation type="journal article" date="2022" name="Nat. Biotechnol.">
        <title>Carbon-negative production of acetone and isopropanol by gas fermentation at industrial pilot scale.</title>
        <authorList>
            <person name="Liew F.E."/>
            <person name="Nogle R."/>
            <person name="Abdalla T."/>
            <person name="Rasor B.J."/>
            <person name="Canter C."/>
            <person name="Jensen R.O."/>
            <person name="Wang L."/>
            <person name="Strutz J."/>
            <person name="Chirania P."/>
            <person name="De Tissera S."/>
            <person name="Mueller A.P."/>
            <person name="Ruan Z."/>
            <person name="Gao A."/>
            <person name="Tran L."/>
            <person name="Engle N.L."/>
            <person name="Bromley J.C."/>
            <person name="Daniell J."/>
            <person name="Conrado R."/>
            <person name="Tschaplinski T.J."/>
            <person name="Giannone R.J."/>
            <person name="Hettich R.L."/>
            <person name="Karim A.S."/>
            <person name="Simpson S.D."/>
            <person name="Brown S.D."/>
            <person name="Leang C."/>
            <person name="Jewett M.C."/>
            <person name="Kopke M."/>
        </authorList>
    </citation>
    <scope>NUCLEOTIDE SEQUENCE</scope>
    <source>
        <strain evidence="2">DJ080</strain>
    </source>
</reference>
<keyword evidence="2" id="KW-0240">DNA-directed RNA polymerase</keyword>
<feature type="coiled-coil region" evidence="1">
    <location>
        <begin position="33"/>
        <end position="60"/>
    </location>
</feature>
<evidence type="ECO:0000313" key="3">
    <source>
        <dbReference type="Proteomes" id="UP001193748"/>
    </source>
</evidence>